<comment type="caution">
    <text evidence="1">The sequence shown here is derived from an EMBL/GenBank/DDBJ whole genome shotgun (WGS) entry which is preliminary data.</text>
</comment>
<dbReference type="AlphaFoldDB" id="X0ZP46"/>
<proteinExistence type="predicted"/>
<dbReference type="EMBL" id="BART01004466">
    <property type="protein sequence ID" value="GAG71189.1"/>
    <property type="molecule type" value="Genomic_DNA"/>
</dbReference>
<sequence length="82" mass="9280">MNCYSELTNKLKSLKEKNQDINIKKTIKVLDIIEKKLLALGVDRIFRSKLGTALYLANIKITQKEASSLMSDYGGISEVIYL</sequence>
<organism evidence="1">
    <name type="scientific">marine sediment metagenome</name>
    <dbReference type="NCBI Taxonomy" id="412755"/>
    <lineage>
        <taxon>unclassified sequences</taxon>
        <taxon>metagenomes</taxon>
        <taxon>ecological metagenomes</taxon>
    </lineage>
</organism>
<accession>X0ZP46</accession>
<reference evidence="1" key="1">
    <citation type="journal article" date="2014" name="Front. Microbiol.">
        <title>High frequency of phylogenetically diverse reductive dehalogenase-homologous genes in deep subseafloor sedimentary metagenomes.</title>
        <authorList>
            <person name="Kawai M."/>
            <person name="Futagami T."/>
            <person name="Toyoda A."/>
            <person name="Takaki Y."/>
            <person name="Nishi S."/>
            <person name="Hori S."/>
            <person name="Arai W."/>
            <person name="Tsubouchi T."/>
            <person name="Morono Y."/>
            <person name="Uchiyama I."/>
            <person name="Ito T."/>
            <person name="Fujiyama A."/>
            <person name="Inagaki F."/>
            <person name="Takami H."/>
        </authorList>
    </citation>
    <scope>NUCLEOTIDE SEQUENCE</scope>
    <source>
        <strain evidence="1">Expedition CK06-06</strain>
    </source>
</reference>
<evidence type="ECO:0000313" key="1">
    <source>
        <dbReference type="EMBL" id="GAG71189.1"/>
    </source>
</evidence>
<name>X0ZP46_9ZZZZ</name>
<gene>
    <name evidence="1" type="ORF">S01H4_11185</name>
</gene>
<protein>
    <submittedName>
        <fullName evidence="1">Uncharacterized protein</fullName>
    </submittedName>
</protein>